<evidence type="ECO:0000313" key="7">
    <source>
        <dbReference type="EMBL" id="MFC4477162.1"/>
    </source>
</evidence>
<keyword evidence="8" id="KW-1185">Reference proteome</keyword>
<feature type="transmembrane region" description="Helical" evidence="6">
    <location>
        <begin position="142"/>
        <end position="162"/>
    </location>
</feature>
<sequence length="454" mass="51424">MIKKIKQKIYSFFSEGHSRTILAKKNIAISFFIKGASIVIGLLLVPMTINYVSSMQYGIWLTISSLIGWMSFFDIGMGNGLRNKLAESLALNEFQLAKIYVSTTYACLLIISLGLFVFFCFLNPYIDWQTFLNIPESVKDDISLAVLIIFGSFCVQFVVQLINTILTAAHKPAIAGLLLLIGQVCVLITIYIMTKTIQGNLMVLVLALTMSPVIILTLASLYFYKTKLKNIAPAFSHVDFNYSKKIFQVGGHFFIIQIGSIILLQTDNIIISKFIGPESVTKFNVALKLFSTVIMLFSIIMNPYWSAFTDANAKRDYEWIKNSVKKIRQIWFFISIVIVPLILVFSNFIYKFWLGDSIQIPFKLSLLLSLYVIAYMCLNLNSYFLNGVGKIRLQLYIYLIVCIVNIPLCCFLAKKIGINGIVISNLLMFVGMSIILWIQTNKVLAHTDKNIWSK</sequence>
<evidence type="ECO:0000256" key="2">
    <source>
        <dbReference type="ARBA" id="ARBA00022475"/>
    </source>
</evidence>
<keyword evidence="2" id="KW-1003">Cell membrane</keyword>
<proteinExistence type="predicted"/>
<organism evidence="7 8">
    <name type="scientific">Flavobacterium chungangensis</name>
    <dbReference type="NCBI Taxonomy" id="2708132"/>
    <lineage>
        <taxon>Bacteria</taxon>
        <taxon>Pseudomonadati</taxon>
        <taxon>Bacteroidota</taxon>
        <taxon>Flavobacteriia</taxon>
        <taxon>Flavobacteriales</taxon>
        <taxon>Flavobacteriaceae</taxon>
        <taxon>Flavobacterium</taxon>
    </lineage>
</organism>
<dbReference type="InterPro" id="IPR050833">
    <property type="entry name" value="Poly_Biosynth_Transport"/>
</dbReference>
<accession>A0ABV8ZF52</accession>
<feature type="transmembrane region" description="Helical" evidence="6">
    <location>
        <begin position="362"/>
        <end position="383"/>
    </location>
</feature>
<feature type="transmembrane region" description="Helical" evidence="6">
    <location>
        <begin position="330"/>
        <end position="350"/>
    </location>
</feature>
<keyword evidence="4 6" id="KW-1133">Transmembrane helix</keyword>
<feature type="transmembrane region" description="Helical" evidence="6">
    <location>
        <begin position="200"/>
        <end position="224"/>
    </location>
</feature>
<keyword evidence="5 6" id="KW-0472">Membrane</keyword>
<name>A0ABV8ZF52_9FLAO</name>
<evidence type="ECO:0000256" key="3">
    <source>
        <dbReference type="ARBA" id="ARBA00022692"/>
    </source>
</evidence>
<feature type="transmembrane region" description="Helical" evidence="6">
    <location>
        <begin position="27"/>
        <end position="45"/>
    </location>
</feature>
<feature type="transmembrane region" description="Helical" evidence="6">
    <location>
        <begin position="99"/>
        <end position="122"/>
    </location>
</feature>
<dbReference type="PANTHER" id="PTHR30250:SF11">
    <property type="entry name" value="O-ANTIGEN TRANSPORTER-RELATED"/>
    <property type="match status" value="1"/>
</dbReference>
<gene>
    <name evidence="7" type="ORF">ACFO3N_08810</name>
</gene>
<dbReference type="InterPro" id="IPR002797">
    <property type="entry name" value="Polysacc_synth"/>
</dbReference>
<feature type="transmembrane region" description="Helical" evidence="6">
    <location>
        <begin position="395"/>
        <end position="414"/>
    </location>
</feature>
<evidence type="ECO:0000256" key="6">
    <source>
        <dbReference type="SAM" id="Phobius"/>
    </source>
</evidence>
<protein>
    <submittedName>
        <fullName evidence="7">Lipopolysaccharide biosynthesis protein</fullName>
    </submittedName>
</protein>
<dbReference type="Proteomes" id="UP001596003">
    <property type="component" value="Unassembled WGS sequence"/>
</dbReference>
<feature type="transmembrane region" description="Helical" evidence="6">
    <location>
        <begin position="420"/>
        <end position="438"/>
    </location>
</feature>
<evidence type="ECO:0000256" key="1">
    <source>
        <dbReference type="ARBA" id="ARBA00004651"/>
    </source>
</evidence>
<feature type="transmembrane region" description="Helical" evidence="6">
    <location>
        <begin position="245"/>
        <end position="265"/>
    </location>
</feature>
<dbReference type="RefSeq" id="WP_379796955.1">
    <property type="nucleotide sequence ID" value="NZ_JBHSFY010000004.1"/>
</dbReference>
<reference evidence="8" key="1">
    <citation type="journal article" date="2019" name="Int. J. Syst. Evol. Microbiol.">
        <title>The Global Catalogue of Microorganisms (GCM) 10K type strain sequencing project: providing services to taxonomists for standard genome sequencing and annotation.</title>
        <authorList>
            <consortium name="The Broad Institute Genomics Platform"/>
            <consortium name="The Broad Institute Genome Sequencing Center for Infectious Disease"/>
            <person name="Wu L."/>
            <person name="Ma J."/>
        </authorList>
    </citation>
    <scope>NUCLEOTIDE SEQUENCE [LARGE SCALE GENOMIC DNA]</scope>
    <source>
        <strain evidence="8">NBRC 103627</strain>
    </source>
</reference>
<dbReference type="PANTHER" id="PTHR30250">
    <property type="entry name" value="PST FAMILY PREDICTED COLANIC ACID TRANSPORTER"/>
    <property type="match status" value="1"/>
</dbReference>
<feature type="transmembrane region" description="Helical" evidence="6">
    <location>
        <begin position="285"/>
        <end position="305"/>
    </location>
</feature>
<feature type="transmembrane region" description="Helical" evidence="6">
    <location>
        <begin position="174"/>
        <end position="194"/>
    </location>
</feature>
<dbReference type="Pfam" id="PF01943">
    <property type="entry name" value="Polysacc_synt"/>
    <property type="match status" value="1"/>
</dbReference>
<evidence type="ECO:0000313" key="8">
    <source>
        <dbReference type="Proteomes" id="UP001596003"/>
    </source>
</evidence>
<feature type="transmembrane region" description="Helical" evidence="6">
    <location>
        <begin position="57"/>
        <end position="78"/>
    </location>
</feature>
<comment type="caution">
    <text evidence="7">The sequence shown here is derived from an EMBL/GenBank/DDBJ whole genome shotgun (WGS) entry which is preliminary data.</text>
</comment>
<evidence type="ECO:0000256" key="4">
    <source>
        <dbReference type="ARBA" id="ARBA00022989"/>
    </source>
</evidence>
<comment type="subcellular location">
    <subcellularLocation>
        <location evidence="1">Cell membrane</location>
        <topology evidence="1">Multi-pass membrane protein</topology>
    </subcellularLocation>
</comment>
<keyword evidence="3 6" id="KW-0812">Transmembrane</keyword>
<evidence type="ECO:0000256" key="5">
    <source>
        <dbReference type="ARBA" id="ARBA00023136"/>
    </source>
</evidence>
<dbReference type="EMBL" id="JBHSFY010000004">
    <property type="protein sequence ID" value="MFC4477162.1"/>
    <property type="molecule type" value="Genomic_DNA"/>
</dbReference>